<dbReference type="SUPFAM" id="SSF52540">
    <property type="entry name" value="P-loop containing nucleoside triphosphate hydrolases"/>
    <property type="match status" value="1"/>
</dbReference>
<name>A0A8S2FSI5_9BILA</name>
<gene>
    <name evidence="2" type="ORF">OVA965_LOCUS39114</name>
    <name evidence="3" type="ORF">TMI583_LOCUS40373</name>
</gene>
<dbReference type="PROSITE" id="PS50837">
    <property type="entry name" value="NACHT"/>
    <property type="match status" value="1"/>
</dbReference>
<dbReference type="PANTHER" id="PTHR46844:SF1">
    <property type="entry name" value="SLR5058 PROTEIN"/>
    <property type="match status" value="1"/>
</dbReference>
<dbReference type="EMBL" id="CAJOBA010062295">
    <property type="protein sequence ID" value="CAF4337014.1"/>
    <property type="molecule type" value="Genomic_DNA"/>
</dbReference>
<feature type="domain" description="NACHT" evidence="1">
    <location>
        <begin position="86"/>
        <end position="208"/>
    </location>
</feature>
<dbReference type="Proteomes" id="UP000677228">
    <property type="component" value="Unassembled WGS sequence"/>
</dbReference>
<dbReference type="AlphaFoldDB" id="A0A8S2FSI5"/>
<organism evidence="2 4">
    <name type="scientific">Didymodactylos carnosus</name>
    <dbReference type="NCBI Taxonomy" id="1234261"/>
    <lineage>
        <taxon>Eukaryota</taxon>
        <taxon>Metazoa</taxon>
        <taxon>Spiralia</taxon>
        <taxon>Gnathifera</taxon>
        <taxon>Rotifera</taxon>
        <taxon>Eurotatoria</taxon>
        <taxon>Bdelloidea</taxon>
        <taxon>Philodinida</taxon>
        <taxon>Philodinidae</taxon>
        <taxon>Didymodactylos</taxon>
    </lineage>
</organism>
<dbReference type="InterPro" id="IPR027417">
    <property type="entry name" value="P-loop_NTPase"/>
</dbReference>
<dbReference type="Proteomes" id="UP000682733">
    <property type="component" value="Unassembled WGS sequence"/>
</dbReference>
<evidence type="ECO:0000313" key="3">
    <source>
        <dbReference type="EMBL" id="CAF4337014.1"/>
    </source>
</evidence>
<sequence>PGFEVIKQHYLQYRIERSMNPSKGFPIEHSYINLAMVDTKEQEKKENKLHDVNQSEAIIDTFEEIYGTKTIIKIKDIFDACKDQRKQVLVLGRAGIGKTTFCRYVAYEWATRKIWPQYELVVLIPLRHVTEIRYPKGKEYSLIDLVRKEYFLCDELSTADTRLFEELCKDGQVLWLLDGYDEFVQNIPDYLQDLIDQVRTQHHILTSRQYLITLPYNVQLEIIGFTDDNITKYVEQFFDQLKDEISNAPHLHASE</sequence>
<accession>A0A8S2FSI5</accession>
<dbReference type="PANTHER" id="PTHR46844">
    <property type="entry name" value="SLR5058 PROTEIN"/>
    <property type="match status" value="1"/>
</dbReference>
<dbReference type="Pfam" id="PF05729">
    <property type="entry name" value="NACHT"/>
    <property type="match status" value="1"/>
</dbReference>
<evidence type="ECO:0000259" key="1">
    <source>
        <dbReference type="PROSITE" id="PS50837"/>
    </source>
</evidence>
<dbReference type="EMBL" id="CAJNOK010039880">
    <property type="protein sequence ID" value="CAF1547709.1"/>
    <property type="molecule type" value="Genomic_DNA"/>
</dbReference>
<feature type="non-terminal residue" evidence="2">
    <location>
        <position position="1"/>
    </location>
</feature>
<reference evidence="2" key="1">
    <citation type="submission" date="2021-02" db="EMBL/GenBank/DDBJ databases">
        <authorList>
            <person name="Nowell W R."/>
        </authorList>
    </citation>
    <scope>NUCLEOTIDE SEQUENCE</scope>
</reference>
<evidence type="ECO:0000313" key="4">
    <source>
        <dbReference type="Proteomes" id="UP000677228"/>
    </source>
</evidence>
<comment type="caution">
    <text evidence="2">The sequence shown here is derived from an EMBL/GenBank/DDBJ whole genome shotgun (WGS) entry which is preliminary data.</text>
</comment>
<dbReference type="Gene3D" id="3.40.50.300">
    <property type="entry name" value="P-loop containing nucleotide triphosphate hydrolases"/>
    <property type="match status" value="1"/>
</dbReference>
<dbReference type="InterPro" id="IPR007111">
    <property type="entry name" value="NACHT_NTPase"/>
</dbReference>
<protein>
    <recommendedName>
        <fullName evidence="1">NACHT domain-containing protein</fullName>
    </recommendedName>
</protein>
<proteinExistence type="predicted"/>
<evidence type="ECO:0000313" key="2">
    <source>
        <dbReference type="EMBL" id="CAF1547709.1"/>
    </source>
</evidence>